<dbReference type="OrthoDB" id="1470350at2759"/>
<reference evidence="2" key="1">
    <citation type="submission" date="2015-06" db="EMBL/GenBank/DDBJ databases">
        <title>Expansion of signal transduction pathways in fungi by whole-genome duplication.</title>
        <authorList>
            <consortium name="DOE Joint Genome Institute"/>
            <person name="Corrochano L.M."/>
            <person name="Kuo A."/>
            <person name="Marcet-Houben M."/>
            <person name="Polaino S."/>
            <person name="Salamov A."/>
            <person name="Villalobos J.M."/>
            <person name="Alvarez M.I."/>
            <person name="Avalos J."/>
            <person name="Benito E.P."/>
            <person name="Benoit I."/>
            <person name="Burger G."/>
            <person name="Camino L.P."/>
            <person name="Canovas D."/>
            <person name="Cerda-Olmedo E."/>
            <person name="Cheng J.-F."/>
            <person name="Dominguez A."/>
            <person name="Elias M."/>
            <person name="Eslava A.P."/>
            <person name="Glaser F."/>
            <person name="Grimwood J."/>
            <person name="Gutierrez G."/>
            <person name="Heitman J."/>
            <person name="Henrissat B."/>
            <person name="Iturriaga E.A."/>
            <person name="Lang B.F."/>
            <person name="Lavin J.L."/>
            <person name="Lee S."/>
            <person name="Li W."/>
            <person name="Lindquist E."/>
            <person name="Lopez-Garcia S."/>
            <person name="Luque E.M."/>
            <person name="Marcos A.T."/>
            <person name="Martin J."/>
            <person name="McCluskey K."/>
            <person name="Medina H.R."/>
            <person name="Miralles-Duran A."/>
            <person name="Miyazaki A."/>
            <person name="Munoz-Torres E."/>
            <person name="Oguiza J.A."/>
            <person name="Ohm R."/>
            <person name="Olmedo M."/>
            <person name="Orejas M."/>
            <person name="Ortiz-Castellanos L."/>
            <person name="Pisabarro A.G."/>
            <person name="Rodriguez-Romero J."/>
            <person name="Ruiz-Herrera J."/>
            <person name="Ruiz-Vazquez R."/>
            <person name="Sanz C."/>
            <person name="Schackwitz W."/>
            <person name="Schmutz J."/>
            <person name="Shahriari M."/>
            <person name="Shelest E."/>
            <person name="Silva-Franco F."/>
            <person name="Soanes D."/>
            <person name="Syed K."/>
            <person name="Tagua V.G."/>
            <person name="Talbot N.J."/>
            <person name="Thon M."/>
            <person name="De vries R.P."/>
            <person name="Wiebenga A."/>
            <person name="Yadav J.S."/>
            <person name="Braun E.L."/>
            <person name="Baker S."/>
            <person name="Garre V."/>
            <person name="Horwitz B."/>
            <person name="Torres-Martinez S."/>
            <person name="Idnurm A."/>
            <person name="Herrera-Estrella A."/>
            <person name="Gabaldon T."/>
            <person name="Grigoriev I.V."/>
        </authorList>
    </citation>
    <scope>NUCLEOTIDE SEQUENCE [LARGE SCALE GENOMIC DNA]</scope>
    <source>
        <strain evidence="2">NRRL 1555(-)</strain>
    </source>
</reference>
<protein>
    <submittedName>
        <fullName evidence="1">CYP509 protein</fullName>
    </submittedName>
</protein>
<organism evidence="1 2">
    <name type="scientific">Phycomyces blakesleeanus (strain ATCC 8743b / DSM 1359 / FGSC 10004 / NBRC 33097 / NRRL 1555)</name>
    <dbReference type="NCBI Taxonomy" id="763407"/>
    <lineage>
        <taxon>Eukaryota</taxon>
        <taxon>Fungi</taxon>
        <taxon>Fungi incertae sedis</taxon>
        <taxon>Mucoromycota</taxon>
        <taxon>Mucoromycotina</taxon>
        <taxon>Mucoromycetes</taxon>
        <taxon>Mucorales</taxon>
        <taxon>Phycomycetaceae</taxon>
        <taxon>Phycomyces</taxon>
    </lineage>
</organism>
<dbReference type="GeneID" id="28992126"/>
<dbReference type="GO" id="GO:0005506">
    <property type="term" value="F:iron ion binding"/>
    <property type="evidence" value="ECO:0007669"/>
    <property type="project" value="InterPro"/>
</dbReference>
<evidence type="ECO:0000313" key="1">
    <source>
        <dbReference type="EMBL" id="OAD75064.1"/>
    </source>
</evidence>
<name>A0A167N5P1_PHYB8</name>
<accession>A0A167N5P1</accession>
<dbReference type="VEuPathDB" id="FungiDB:PHYBLDRAFT_144418"/>
<dbReference type="AlphaFoldDB" id="A0A167N5P1"/>
<dbReference type="EMBL" id="KV440978">
    <property type="protein sequence ID" value="OAD75064.1"/>
    <property type="molecule type" value="Genomic_DNA"/>
</dbReference>
<dbReference type="GO" id="GO:0020037">
    <property type="term" value="F:heme binding"/>
    <property type="evidence" value="ECO:0007669"/>
    <property type="project" value="InterPro"/>
</dbReference>
<dbReference type="Gene3D" id="1.10.630.10">
    <property type="entry name" value="Cytochrome P450"/>
    <property type="match status" value="1"/>
</dbReference>
<dbReference type="RefSeq" id="XP_018293104.1">
    <property type="nucleotide sequence ID" value="XM_018431220.1"/>
</dbReference>
<dbReference type="GO" id="GO:0016705">
    <property type="term" value="F:oxidoreductase activity, acting on paired donors, with incorporation or reduction of molecular oxygen"/>
    <property type="evidence" value="ECO:0007669"/>
    <property type="project" value="InterPro"/>
</dbReference>
<gene>
    <name evidence="1" type="ORF">PHYBLDRAFT_144418</name>
</gene>
<dbReference type="GO" id="GO:0004497">
    <property type="term" value="F:monooxygenase activity"/>
    <property type="evidence" value="ECO:0007669"/>
    <property type="project" value="InterPro"/>
</dbReference>
<evidence type="ECO:0000313" key="2">
    <source>
        <dbReference type="Proteomes" id="UP000077315"/>
    </source>
</evidence>
<proteinExistence type="predicted"/>
<keyword evidence="2" id="KW-1185">Reference proteome</keyword>
<dbReference type="Proteomes" id="UP000077315">
    <property type="component" value="Unassembled WGS sequence"/>
</dbReference>
<dbReference type="SUPFAM" id="SSF48264">
    <property type="entry name" value="Cytochrome P450"/>
    <property type="match status" value="1"/>
</dbReference>
<sequence>MRWLCTDHMNDFTLPATHDTTENAQSLAIYYLARNLEIQHRERKNVINISGEDKQDIIPSVDQTKGIIYIKMPIKATLGIKEPILATLTQISLGVTVTVNLEIVLKRI</sequence>
<dbReference type="InterPro" id="IPR036396">
    <property type="entry name" value="Cyt_P450_sf"/>
</dbReference>
<dbReference type="InParanoid" id="A0A167N5P1"/>